<dbReference type="EMBL" id="QOVI01000004">
    <property type="protein sequence ID" value="RXG13979.1"/>
    <property type="molecule type" value="Genomic_DNA"/>
</dbReference>
<evidence type="ECO:0000313" key="2">
    <source>
        <dbReference type="Proteomes" id="UP000289821"/>
    </source>
</evidence>
<evidence type="ECO:0000313" key="1">
    <source>
        <dbReference type="EMBL" id="RXG13979.1"/>
    </source>
</evidence>
<dbReference type="Proteomes" id="UP000289821">
    <property type="component" value="Unassembled WGS sequence"/>
</dbReference>
<accession>A0A4Q0NSE7</accession>
<gene>
    <name evidence="1" type="ORF">DSM04_10483</name>
</gene>
<comment type="caution">
    <text evidence="1">The sequence shown here is derived from an EMBL/GenBank/DDBJ whole genome shotgun (WGS) entry which is preliminary data.</text>
</comment>
<sequence>MVEFDKIKNIPPDQIGPNLAMVFVKAANLIGLKDPISNINKQDIKEMILARFKSLSIEEIDYAFKLERYGVYGERVKHFQLFNAEYVSKVLDQYKKWLLKIRHDNNIPLFKDNSCKTDELTEDQKMDLILNGLREAHAQFIETNSIEPGRLYLYDFLDEYGIMPKDINIKNKVKEMAERRLVKRQKAALNKIEKALYELKKDGKPSNKVVVACKEISLERLFTEYKNVEQIISKIKINN</sequence>
<keyword evidence="2" id="KW-1185">Reference proteome</keyword>
<name>A0A4Q0NSE7_9FLAO</name>
<dbReference type="AlphaFoldDB" id="A0A4Q0NSE7"/>
<reference evidence="1 2" key="1">
    <citation type="submission" date="2018-07" db="EMBL/GenBank/DDBJ databases">
        <title>Leeuwenhoekiella genomics.</title>
        <authorList>
            <person name="Tahon G."/>
            <person name="Willems A."/>
        </authorList>
    </citation>
    <scope>NUCLEOTIDE SEQUENCE [LARGE SCALE GENOMIC DNA]</scope>
    <source>
        <strain evidence="1 2">R-50232</strain>
    </source>
</reference>
<protein>
    <submittedName>
        <fullName evidence="1">Uncharacterized protein</fullName>
    </submittedName>
</protein>
<proteinExistence type="predicted"/>
<organism evidence="1 2">
    <name type="scientific">Leeuwenhoekiella aestuarii</name>
    <dbReference type="NCBI Taxonomy" id="2249426"/>
    <lineage>
        <taxon>Bacteria</taxon>
        <taxon>Pseudomonadati</taxon>
        <taxon>Bacteroidota</taxon>
        <taxon>Flavobacteriia</taxon>
        <taxon>Flavobacteriales</taxon>
        <taxon>Flavobacteriaceae</taxon>
        <taxon>Leeuwenhoekiella</taxon>
    </lineage>
</organism>